<dbReference type="SUPFAM" id="SSF52540">
    <property type="entry name" value="P-loop containing nucleoside triphosphate hydrolases"/>
    <property type="match status" value="2"/>
</dbReference>
<dbReference type="AlphaFoldDB" id="A0A9P5NH51"/>
<evidence type="ECO:0000313" key="3">
    <source>
        <dbReference type="Proteomes" id="UP000724874"/>
    </source>
</evidence>
<name>A0A9P5NH51_GYMJU</name>
<evidence type="ECO:0000313" key="2">
    <source>
        <dbReference type="EMBL" id="KAF8891121.1"/>
    </source>
</evidence>
<organism evidence="2 3">
    <name type="scientific">Gymnopilus junonius</name>
    <name type="common">Spectacular rustgill mushroom</name>
    <name type="synonym">Gymnopilus spectabilis subsp. junonius</name>
    <dbReference type="NCBI Taxonomy" id="109634"/>
    <lineage>
        <taxon>Eukaryota</taxon>
        <taxon>Fungi</taxon>
        <taxon>Dikarya</taxon>
        <taxon>Basidiomycota</taxon>
        <taxon>Agaricomycotina</taxon>
        <taxon>Agaricomycetes</taxon>
        <taxon>Agaricomycetidae</taxon>
        <taxon>Agaricales</taxon>
        <taxon>Agaricineae</taxon>
        <taxon>Hymenogastraceae</taxon>
        <taxon>Gymnopilus</taxon>
    </lineage>
</organism>
<dbReference type="EMBL" id="JADNYJ010000073">
    <property type="protein sequence ID" value="KAF8891121.1"/>
    <property type="molecule type" value="Genomic_DNA"/>
</dbReference>
<feature type="coiled-coil region" evidence="1">
    <location>
        <begin position="356"/>
        <end position="383"/>
    </location>
</feature>
<comment type="caution">
    <text evidence="2">The sequence shown here is derived from an EMBL/GenBank/DDBJ whole genome shotgun (WGS) entry which is preliminary data.</text>
</comment>
<proteinExistence type="predicted"/>
<reference evidence="2" key="1">
    <citation type="submission" date="2020-11" db="EMBL/GenBank/DDBJ databases">
        <authorList>
            <consortium name="DOE Joint Genome Institute"/>
            <person name="Ahrendt S."/>
            <person name="Riley R."/>
            <person name="Andreopoulos W."/>
            <person name="LaButti K."/>
            <person name="Pangilinan J."/>
            <person name="Ruiz-duenas F.J."/>
            <person name="Barrasa J.M."/>
            <person name="Sanchez-Garcia M."/>
            <person name="Camarero S."/>
            <person name="Miyauchi S."/>
            <person name="Serrano A."/>
            <person name="Linde D."/>
            <person name="Babiker R."/>
            <person name="Drula E."/>
            <person name="Ayuso-Fernandez I."/>
            <person name="Pacheco R."/>
            <person name="Padilla G."/>
            <person name="Ferreira P."/>
            <person name="Barriuso J."/>
            <person name="Kellner H."/>
            <person name="Castanera R."/>
            <person name="Alfaro M."/>
            <person name="Ramirez L."/>
            <person name="Pisabarro A.G."/>
            <person name="Kuo A."/>
            <person name="Tritt A."/>
            <person name="Lipzen A."/>
            <person name="He G."/>
            <person name="Yan M."/>
            <person name="Ng V."/>
            <person name="Cullen D."/>
            <person name="Martin F."/>
            <person name="Rosso M.-N."/>
            <person name="Henrissat B."/>
            <person name="Hibbett D."/>
            <person name="Martinez A.T."/>
            <person name="Grigoriev I.V."/>
        </authorList>
    </citation>
    <scope>NUCLEOTIDE SEQUENCE</scope>
    <source>
        <strain evidence="2">AH 44721</strain>
    </source>
</reference>
<keyword evidence="3" id="KW-1185">Reference proteome</keyword>
<dbReference type="OrthoDB" id="8954335at2759"/>
<protein>
    <recommendedName>
        <fullName evidence="4">G domain-containing protein</fullName>
    </recommendedName>
</protein>
<dbReference type="Proteomes" id="UP000724874">
    <property type="component" value="Unassembled WGS sequence"/>
</dbReference>
<dbReference type="Gene3D" id="3.40.50.300">
    <property type="entry name" value="P-loop containing nucleotide triphosphate hydrolases"/>
    <property type="match status" value="2"/>
</dbReference>
<dbReference type="InterPro" id="IPR027417">
    <property type="entry name" value="P-loop_NTPase"/>
</dbReference>
<gene>
    <name evidence="2" type="ORF">CPB84DRAFT_1748976</name>
</gene>
<evidence type="ECO:0008006" key="4">
    <source>
        <dbReference type="Google" id="ProtNLM"/>
    </source>
</evidence>
<accession>A0A9P5NH51</accession>
<sequence>MFQMKYRQPRSSETSDLLIVVVGPVGSGKSRNSSMVVSEGLSDGTKAIQVTEISNDPIKGYPGIRGRRLLIADTPGLDGVSGPRTTMEIADYLKDLVIGFIYLHDISNDRLSNAALHDFRFLQQYCGCKIGETIIGTMKWDRISHEDGQYHGKQLNEGHLKPLVTKGSMVRKYENTPHSAWDIVDMVSVKKVIVIPVMGATGAGKSSIVTGVIYLHNIANNRFSGSARRNLGILQRLCGDDALKKVVLGTTMWDTSATKSECEAYEQEMKNDYWQPLIEKGSMVKRFTYNQASAWEIVNALLEPLKEREFRGELEQALQIQKELVDDHKLLLQTEAGKMVLSNLKKSITKQEDLLRRARQGEKADLKREMDSLQKQLQAMTKDLKVPLPSELRTFLGH</sequence>
<evidence type="ECO:0000256" key="1">
    <source>
        <dbReference type="SAM" id="Coils"/>
    </source>
</evidence>
<dbReference type="CDD" id="cd00882">
    <property type="entry name" value="Ras_like_GTPase"/>
    <property type="match status" value="1"/>
</dbReference>
<keyword evidence="1" id="KW-0175">Coiled coil</keyword>